<accession>A0ABQ9GTL5</accession>
<proteinExistence type="predicted"/>
<feature type="compositionally biased region" description="Polar residues" evidence="1">
    <location>
        <begin position="116"/>
        <end position="134"/>
    </location>
</feature>
<keyword evidence="3" id="KW-1185">Reference proteome</keyword>
<name>A0ABQ9GTL5_9NEOP</name>
<feature type="region of interest" description="Disordered" evidence="1">
    <location>
        <begin position="102"/>
        <end position="172"/>
    </location>
</feature>
<comment type="caution">
    <text evidence="2">The sequence shown here is derived from an EMBL/GenBank/DDBJ whole genome shotgun (WGS) entry which is preliminary data.</text>
</comment>
<dbReference type="Proteomes" id="UP001159363">
    <property type="component" value="Chromosome 8"/>
</dbReference>
<evidence type="ECO:0000313" key="3">
    <source>
        <dbReference type="Proteomes" id="UP001159363"/>
    </source>
</evidence>
<evidence type="ECO:0000256" key="1">
    <source>
        <dbReference type="SAM" id="MobiDB-lite"/>
    </source>
</evidence>
<reference evidence="2 3" key="1">
    <citation type="submission" date="2023-02" db="EMBL/GenBank/DDBJ databases">
        <title>LHISI_Scaffold_Assembly.</title>
        <authorList>
            <person name="Stuart O.P."/>
            <person name="Cleave R."/>
            <person name="Magrath M.J.L."/>
            <person name="Mikheyev A.S."/>
        </authorList>
    </citation>
    <scope>NUCLEOTIDE SEQUENCE [LARGE SCALE GENOMIC DNA]</scope>
    <source>
        <strain evidence="2">Daus_M_001</strain>
        <tissue evidence="2">Leg muscle</tissue>
    </source>
</reference>
<dbReference type="EMBL" id="JARBHB010000009">
    <property type="protein sequence ID" value="KAJ8875355.1"/>
    <property type="molecule type" value="Genomic_DNA"/>
</dbReference>
<organism evidence="2 3">
    <name type="scientific">Dryococelus australis</name>
    <dbReference type="NCBI Taxonomy" id="614101"/>
    <lineage>
        <taxon>Eukaryota</taxon>
        <taxon>Metazoa</taxon>
        <taxon>Ecdysozoa</taxon>
        <taxon>Arthropoda</taxon>
        <taxon>Hexapoda</taxon>
        <taxon>Insecta</taxon>
        <taxon>Pterygota</taxon>
        <taxon>Neoptera</taxon>
        <taxon>Polyneoptera</taxon>
        <taxon>Phasmatodea</taxon>
        <taxon>Verophasmatodea</taxon>
        <taxon>Anareolatae</taxon>
        <taxon>Phasmatidae</taxon>
        <taxon>Eurycanthinae</taxon>
        <taxon>Dryococelus</taxon>
    </lineage>
</organism>
<protein>
    <submittedName>
        <fullName evidence="2">Uncharacterized protein</fullName>
    </submittedName>
</protein>
<sequence length="431" mass="48133">MNISPQSNLPLRRSMVSIGVMNYSKIFQLDIHFLEYIICKAMMTVARTGGEVHGKHREFWRAESQPIETINTVEWNKVGIVGAMCGLATPKKHSIPIPSTTIKAHPSFDSDRATPTLISKPSPSLTNRHSSALHQTPPGETYAAPELSHPPDSEEATPKMGRRGSSAHQEERVTAIHRTSQQGEGEGRVVHYNTPRLGGGEGDMAISESWAEVSVISFSFCSNKFCMLVPDNLVLSTSRCASFSASERLSTRSAVQMADSATQIAHSATRMAHSAMQMNHPATQIAHPAVQIAHYSIQMAHSAKQMDHYAMRTAHSAMQMAHHVTQMEHHVTQIDNDATQMAHHSKQMARHAMRMAHNDILMDHNRTLMKEANKLKDDEDVELHKVDKSKKDTEKYVENVNKVRDDKYEVIKVELEIAIQDKEKAQNEAEE</sequence>
<gene>
    <name evidence="2" type="ORF">PR048_023250</name>
</gene>
<evidence type="ECO:0000313" key="2">
    <source>
        <dbReference type="EMBL" id="KAJ8875355.1"/>
    </source>
</evidence>